<accession>A0ABN3F1H5</accession>
<organism evidence="2 3">
    <name type="scientific">Kitasatospora cystarginea</name>
    <dbReference type="NCBI Taxonomy" id="58350"/>
    <lineage>
        <taxon>Bacteria</taxon>
        <taxon>Bacillati</taxon>
        <taxon>Actinomycetota</taxon>
        <taxon>Actinomycetes</taxon>
        <taxon>Kitasatosporales</taxon>
        <taxon>Streptomycetaceae</taxon>
        <taxon>Kitasatospora</taxon>
    </lineage>
</organism>
<name>A0ABN3F1H5_9ACTN</name>
<dbReference type="RefSeq" id="WP_344641326.1">
    <property type="nucleotide sequence ID" value="NZ_BAAATR010000078.1"/>
</dbReference>
<dbReference type="Proteomes" id="UP001500305">
    <property type="component" value="Unassembled WGS sequence"/>
</dbReference>
<keyword evidence="3" id="KW-1185">Reference proteome</keyword>
<comment type="caution">
    <text evidence="2">The sequence shown here is derived from an EMBL/GenBank/DDBJ whole genome shotgun (WGS) entry which is preliminary data.</text>
</comment>
<reference evidence="2 3" key="1">
    <citation type="journal article" date="2019" name="Int. J. Syst. Evol. Microbiol.">
        <title>The Global Catalogue of Microorganisms (GCM) 10K type strain sequencing project: providing services to taxonomists for standard genome sequencing and annotation.</title>
        <authorList>
            <consortium name="The Broad Institute Genomics Platform"/>
            <consortium name="The Broad Institute Genome Sequencing Center for Infectious Disease"/>
            <person name="Wu L."/>
            <person name="Ma J."/>
        </authorList>
    </citation>
    <scope>NUCLEOTIDE SEQUENCE [LARGE SCALE GENOMIC DNA]</scope>
    <source>
        <strain evidence="2 3">JCM 7356</strain>
    </source>
</reference>
<protein>
    <submittedName>
        <fullName evidence="2">Uncharacterized protein</fullName>
    </submittedName>
</protein>
<feature type="region of interest" description="Disordered" evidence="1">
    <location>
        <begin position="42"/>
        <end position="71"/>
    </location>
</feature>
<gene>
    <name evidence="2" type="ORF">GCM10010430_78280</name>
</gene>
<evidence type="ECO:0000313" key="3">
    <source>
        <dbReference type="Proteomes" id="UP001500305"/>
    </source>
</evidence>
<evidence type="ECO:0000313" key="2">
    <source>
        <dbReference type="EMBL" id="GAA2280615.1"/>
    </source>
</evidence>
<proteinExistence type="predicted"/>
<sequence length="71" mass="8143">MGVEGKRSLWNALLQISDLVEGLDRRQLERLAARATNQSELLDTVRNEAARRSLTKPEPPDTRTPRRPHRV</sequence>
<dbReference type="EMBL" id="BAAATR010000078">
    <property type="protein sequence ID" value="GAA2280615.1"/>
    <property type="molecule type" value="Genomic_DNA"/>
</dbReference>
<evidence type="ECO:0000256" key="1">
    <source>
        <dbReference type="SAM" id="MobiDB-lite"/>
    </source>
</evidence>